<evidence type="ECO:0000256" key="1">
    <source>
        <dbReference type="SAM" id="MobiDB-lite"/>
    </source>
</evidence>
<dbReference type="AlphaFoldDB" id="A0A0F9R2T2"/>
<reference evidence="2" key="1">
    <citation type="journal article" date="2015" name="Nature">
        <title>Complex archaea that bridge the gap between prokaryotes and eukaryotes.</title>
        <authorList>
            <person name="Spang A."/>
            <person name="Saw J.H."/>
            <person name="Jorgensen S.L."/>
            <person name="Zaremba-Niedzwiedzka K."/>
            <person name="Martijn J."/>
            <person name="Lind A.E."/>
            <person name="van Eijk R."/>
            <person name="Schleper C."/>
            <person name="Guy L."/>
            <person name="Ettema T.J."/>
        </authorList>
    </citation>
    <scope>NUCLEOTIDE SEQUENCE</scope>
</reference>
<feature type="region of interest" description="Disordered" evidence="1">
    <location>
        <begin position="27"/>
        <end position="91"/>
    </location>
</feature>
<protein>
    <submittedName>
        <fullName evidence="2">Uncharacterized protein</fullName>
    </submittedName>
</protein>
<feature type="region of interest" description="Disordered" evidence="1">
    <location>
        <begin position="1"/>
        <end position="20"/>
    </location>
</feature>
<feature type="region of interest" description="Disordered" evidence="1">
    <location>
        <begin position="104"/>
        <end position="129"/>
    </location>
</feature>
<comment type="caution">
    <text evidence="2">The sequence shown here is derived from an EMBL/GenBank/DDBJ whole genome shotgun (WGS) entry which is preliminary data.</text>
</comment>
<feature type="region of interest" description="Disordered" evidence="1">
    <location>
        <begin position="314"/>
        <end position="355"/>
    </location>
</feature>
<dbReference type="EMBL" id="LAZR01004101">
    <property type="protein sequence ID" value="KKN11773.1"/>
    <property type="molecule type" value="Genomic_DNA"/>
</dbReference>
<gene>
    <name evidence="2" type="ORF">LCGC14_1023160</name>
</gene>
<feature type="compositionally biased region" description="Basic and acidic residues" evidence="1">
    <location>
        <begin position="323"/>
        <end position="345"/>
    </location>
</feature>
<proteinExistence type="predicted"/>
<name>A0A0F9R2T2_9ZZZZ</name>
<feature type="compositionally biased region" description="Polar residues" evidence="1">
    <location>
        <begin position="37"/>
        <end position="51"/>
    </location>
</feature>
<sequence>MARSKTGTEVNPDNNFGARSQFWDDFQSKANAVPGASSIQSRPPQQVTPIASDTGEFFGPSELRGPDNPEAPFEIQPVGPGQGNWLDEDGNTRNAEGAIISVPGFGPEQGIYEGGQAPAGTFGDKPTFVDETTGAEITLPTKKLQGGMTQDDFRTALGIDEEALKAEGFTDKQIARIRKAGETGKPQPIIDAAKERVPEQARLPDFTARGRKSFEQNVFNGMGGNPYAINVADEVEKSSALYPKLFDAVFGKGILWRDRGRLNKEEERRWEDAQKAFRAQSSKRIEENKEVKIKAVERAMAQWDRKSKEFQELMKRRGTAAAAEKKSTAKEEAAMKSEESKKELKQTQTVPQAHKSLEKSLVTRNGITGETPKWHIARFNHAKTMLESMRQKHPDADLSTLNTKIRGALEHVEKVLKENKAKKGADIKKLDEDFRSTYGYVPEDR</sequence>
<accession>A0A0F9R2T2</accession>
<feature type="compositionally biased region" description="Polar residues" evidence="1">
    <location>
        <begin position="1"/>
        <end position="18"/>
    </location>
</feature>
<evidence type="ECO:0000313" key="2">
    <source>
        <dbReference type="EMBL" id="KKN11773.1"/>
    </source>
</evidence>
<organism evidence="2">
    <name type="scientific">marine sediment metagenome</name>
    <dbReference type="NCBI Taxonomy" id="412755"/>
    <lineage>
        <taxon>unclassified sequences</taxon>
        <taxon>metagenomes</taxon>
        <taxon>ecological metagenomes</taxon>
    </lineage>
</organism>